<dbReference type="CDD" id="cd06558">
    <property type="entry name" value="crotonase-like"/>
    <property type="match status" value="1"/>
</dbReference>
<dbReference type="Gene3D" id="3.90.226.10">
    <property type="entry name" value="2-enoyl-CoA Hydratase, Chain A, domain 1"/>
    <property type="match status" value="1"/>
</dbReference>
<dbReference type="InterPro" id="IPR018376">
    <property type="entry name" value="Enoyl-CoA_hyd/isom_CS"/>
</dbReference>
<reference evidence="3 4" key="1">
    <citation type="submission" date="2019-11" db="EMBL/GenBank/DDBJ databases">
        <authorList>
            <person name="Jiang L.-Q."/>
        </authorList>
    </citation>
    <scope>NUCLEOTIDE SEQUENCE [LARGE SCALE GENOMIC DNA]</scope>
    <source>
        <strain evidence="3 4">YIM 132087</strain>
    </source>
</reference>
<dbReference type="PANTHER" id="PTHR43684">
    <property type="match status" value="1"/>
</dbReference>
<keyword evidence="3" id="KW-0413">Isomerase</keyword>
<accession>A0A7K1FSG4</accession>
<comment type="caution">
    <text evidence="3">The sequence shown here is derived from an EMBL/GenBank/DDBJ whole genome shotgun (WGS) entry which is preliminary data.</text>
</comment>
<dbReference type="PROSITE" id="PS00166">
    <property type="entry name" value="ENOYL_COA_HYDRATASE"/>
    <property type="match status" value="1"/>
</dbReference>
<dbReference type="PANTHER" id="PTHR43684:SF4">
    <property type="entry name" value="ENOYL-COA HYDRATASE_ISOMERASE FAMILY PROTEIN (AFU_ORTHOLOGUE AFUA_1G01890)"/>
    <property type="match status" value="1"/>
</dbReference>
<dbReference type="Proteomes" id="UP000460221">
    <property type="component" value="Unassembled WGS sequence"/>
</dbReference>
<evidence type="ECO:0000313" key="3">
    <source>
        <dbReference type="EMBL" id="MTD16329.1"/>
    </source>
</evidence>
<dbReference type="InterPro" id="IPR001753">
    <property type="entry name" value="Enoyl-CoA_hydra/iso"/>
</dbReference>
<evidence type="ECO:0000256" key="2">
    <source>
        <dbReference type="RuleBase" id="RU003707"/>
    </source>
</evidence>
<dbReference type="SUPFAM" id="SSF52096">
    <property type="entry name" value="ClpP/crotonase"/>
    <property type="match status" value="1"/>
</dbReference>
<dbReference type="RefSeq" id="WP_154770339.1">
    <property type="nucleotide sequence ID" value="NZ_WLYK01000009.1"/>
</dbReference>
<dbReference type="Pfam" id="PF00378">
    <property type="entry name" value="ECH_1"/>
    <property type="match status" value="1"/>
</dbReference>
<sequence>MPAVELTIENRVAHIRLNRPEASNAISIELAHDLGAAVVEVAASDARAVLLTAAGARFCAGGDLGAMVAADDQAAFVHELAVAADRSLLALEALPVPVIAAVHGSVAGAGLAVMLSCDLILAARSTKFLSAYSQVGLTPDCGLSYLLPRSVGQTRALELLLTDRRLTAEEAHAWGMVTTVVEDDDLTATAIALAAKLTGGVTGALASAKDLIRARADVPRADMGLLEATTISRAVTDAEAQQRISAFFSR</sequence>
<protein>
    <submittedName>
        <fullName evidence="3">Enoyl-CoA hydratase/isomerase family protein</fullName>
    </submittedName>
</protein>
<dbReference type="InterPro" id="IPR029045">
    <property type="entry name" value="ClpP/crotonase-like_dom_sf"/>
</dbReference>
<organism evidence="3 4">
    <name type="scientific">Nakamurella alba</name>
    <dbReference type="NCBI Taxonomy" id="2665158"/>
    <lineage>
        <taxon>Bacteria</taxon>
        <taxon>Bacillati</taxon>
        <taxon>Actinomycetota</taxon>
        <taxon>Actinomycetes</taxon>
        <taxon>Nakamurellales</taxon>
        <taxon>Nakamurellaceae</taxon>
        <taxon>Nakamurella</taxon>
    </lineage>
</organism>
<dbReference type="InterPro" id="IPR051053">
    <property type="entry name" value="ECH/Chromodomain_protein"/>
</dbReference>
<gene>
    <name evidence="3" type="ORF">GIS00_20520</name>
</gene>
<evidence type="ECO:0000256" key="1">
    <source>
        <dbReference type="ARBA" id="ARBA00005254"/>
    </source>
</evidence>
<name>A0A7K1FSG4_9ACTN</name>
<dbReference type="AlphaFoldDB" id="A0A7K1FSG4"/>
<comment type="similarity">
    <text evidence="1 2">Belongs to the enoyl-CoA hydratase/isomerase family.</text>
</comment>
<dbReference type="GO" id="GO:0016853">
    <property type="term" value="F:isomerase activity"/>
    <property type="evidence" value="ECO:0007669"/>
    <property type="project" value="UniProtKB-KW"/>
</dbReference>
<dbReference type="EMBL" id="WLYK01000009">
    <property type="protein sequence ID" value="MTD16329.1"/>
    <property type="molecule type" value="Genomic_DNA"/>
</dbReference>
<proteinExistence type="inferred from homology"/>
<evidence type="ECO:0000313" key="4">
    <source>
        <dbReference type="Proteomes" id="UP000460221"/>
    </source>
</evidence>
<keyword evidence="4" id="KW-1185">Reference proteome</keyword>